<dbReference type="InterPro" id="IPR036388">
    <property type="entry name" value="WH-like_DNA-bd_sf"/>
</dbReference>
<name>A0ABQ3XUP8_9ACTN</name>
<dbReference type="Proteomes" id="UP000609879">
    <property type="component" value="Unassembled WGS sequence"/>
</dbReference>
<comment type="caution">
    <text evidence="2">The sequence shown here is derived from an EMBL/GenBank/DDBJ whole genome shotgun (WGS) entry which is preliminary data.</text>
</comment>
<accession>A0ABQ3XUP8</accession>
<proteinExistence type="predicted"/>
<evidence type="ECO:0000313" key="2">
    <source>
        <dbReference type="EMBL" id="GID71459.1"/>
    </source>
</evidence>
<evidence type="ECO:0000313" key="3">
    <source>
        <dbReference type="Proteomes" id="UP000609879"/>
    </source>
</evidence>
<reference evidence="2 3" key="1">
    <citation type="submission" date="2021-01" db="EMBL/GenBank/DDBJ databases">
        <title>Whole genome shotgun sequence of Actinoplanes deccanensis NBRC 13994.</title>
        <authorList>
            <person name="Komaki H."/>
            <person name="Tamura T."/>
        </authorList>
    </citation>
    <scope>NUCLEOTIDE SEQUENCE [LARGE SCALE GENOMIC DNA]</scope>
    <source>
        <strain evidence="2 3">NBRC 13994</strain>
    </source>
</reference>
<protein>
    <submittedName>
        <fullName evidence="2">Uncharacterized protein</fullName>
    </submittedName>
</protein>
<gene>
    <name evidence="2" type="ORF">Ade02nite_01000</name>
</gene>
<dbReference type="Gene3D" id="1.10.10.10">
    <property type="entry name" value="Winged helix-like DNA-binding domain superfamily/Winged helix DNA-binding domain"/>
    <property type="match status" value="1"/>
</dbReference>
<keyword evidence="3" id="KW-1185">Reference proteome</keyword>
<dbReference type="InterPro" id="IPR036390">
    <property type="entry name" value="WH_DNA-bd_sf"/>
</dbReference>
<feature type="compositionally biased region" description="Low complexity" evidence="1">
    <location>
        <begin position="66"/>
        <end position="104"/>
    </location>
</feature>
<dbReference type="SUPFAM" id="SSF46785">
    <property type="entry name" value="Winged helix' DNA-binding domain"/>
    <property type="match status" value="1"/>
</dbReference>
<feature type="region of interest" description="Disordered" evidence="1">
    <location>
        <begin position="46"/>
        <end position="104"/>
    </location>
</feature>
<organism evidence="2 3">
    <name type="scientific">Paractinoplanes deccanensis</name>
    <dbReference type="NCBI Taxonomy" id="113561"/>
    <lineage>
        <taxon>Bacteria</taxon>
        <taxon>Bacillati</taxon>
        <taxon>Actinomycetota</taxon>
        <taxon>Actinomycetes</taxon>
        <taxon>Micromonosporales</taxon>
        <taxon>Micromonosporaceae</taxon>
        <taxon>Paractinoplanes</taxon>
    </lineage>
</organism>
<dbReference type="EMBL" id="BOMI01000002">
    <property type="protein sequence ID" value="GID71459.1"/>
    <property type="molecule type" value="Genomic_DNA"/>
</dbReference>
<sequence length="104" mass="10889">MADVYGVASMTAQRALRELQNRRITYAVAGKGTFVHPDAFDLLRSGVLQEPIDDPDSDAGSPPTSPTSRPSPSATTRPAPSTTRTPPCKTCSTTPTPTAASSTK</sequence>
<evidence type="ECO:0000256" key="1">
    <source>
        <dbReference type="SAM" id="MobiDB-lite"/>
    </source>
</evidence>